<dbReference type="AlphaFoldDB" id="A0A1F7X1L7"/>
<name>A0A1F7X1L7_9BACT</name>
<protein>
    <submittedName>
        <fullName evidence="1">Uncharacterized protein</fullName>
    </submittedName>
</protein>
<gene>
    <name evidence="1" type="ORF">A2Z67_06285</name>
</gene>
<evidence type="ECO:0000313" key="1">
    <source>
        <dbReference type="EMBL" id="OGM08195.1"/>
    </source>
</evidence>
<accession>A0A1F7X1L7</accession>
<proteinExistence type="predicted"/>
<reference evidence="1 2" key="1">
    <citation type="journal article" date="2016" name="Nat. Commun.">
        <title>Thousands of microbial genomes shed light on interconnected biogeochemical processes in an aquifer system.</title>
        <authorList>
            <person name="Anantharaman K."/>
            <person name="Brown C.T."/>
            <person name="Hug L.A."/>
            <person name="Sharon I."/>
            <person name="Castelle C.J."/>
            <person name="Probst A.J."/>
            <person name="Thomas B.C."/>
            <person name="Singh A."/>
            <person name="Wilkins M.J."/>
            <person name="Karaoz U."/>
            <person name="Brodie E.L."/>
            <person name="Williams K.H."/>
            <person name="Hubbard S.S."/>
            <person name="Banfield J.F."/>
        </authorList>
    </citation>
    <scope>NUCLEOTIDE SEQUENCE [LARGE SCALE GENOMIC DNA]</scope>
</reference>
<dbReference type="EMBL" id="MGFQ01000055">
    <property type="protein sequence ID" value="OGM08195.1"/>
    <property type="molecule type" value="Genomic_DNA"/>
</dbReference>
<comment type="caution">
    <text evidence="1">The sequence shown here is derived from an EMBL/GenBank/DDBJ whole genome shotgun (WGS) entry which is preliminary data.</text>
</comment>
<sequence>MATAPANLTFKYQRIWLNAVLKPGQYIPVCFKKDTAYKCTCVDGTYGYPDPSCKICAGTGYTNQSQISNRKWVLALSAPLDQETINNYELGGFLGSSRILLISYPISPEYTALYGTKPTMKIKDADDIEVEASLGWIVQPEDKQARIVYKEKLWNGVMYEVKEIEFYIKAVESYKVSEFPIGQKLILQQATGIPGNKRFIPAE</sequence>
<organism evidence="1 2">
    <name type="scientific">Candidatus Woesebacteria bacterium RBG_13_36_22</name>
    <dbReference type="NCBI Taxonomy" id="1802478"/>
    <lineage>
        <taxon>Bacteria</taxon>
        <taxon>Candidatus Woeseibacteriota</taxon>
    </lineage>
</organism>
<evidence type="ECO:0000313" key="2">
    <source>
        <dbReference type="Proteomes" id="UP000176939"/>
    </source>
</evidence>
<dbReference type="Proteomes" id="UP000176939">
    <property type="component" value="Unassembled WGS sequence"/>
</dbReference>